<dbReference type="RefSeq" id="WP_161861009.1">
    <property type="nucleotide sequence ID" value="NZ_CP046620.1"/>
</dbReference>
<reference evidence="2 3" key="1">
    <citation type="submission" date="2019-12" db="EMBL/GenBank/DDBJ databases">
        <title>Complete genome sequence of Algicella marina strain 9Alg 56(T) isolated from the red alga Tichocarpus crinitus.</title>
        <authorList>
            <person name="Kim S.-G."/>
            <person name="Nedashkovskaya O.I."/>
        </authorList>
    </citation>
    <scope>NUCLEOTIDE SEQUENCE [LARGE SCALE GENOMIC DNA]</scope>
    <source>
        <strain evidence="2 3">9Alg 56</strain>
    </source>
</reference>
<accession>A0A6P1SXS4</accession>
<evidence type="ECO:0000313" key="2">
    <source>
        <dbReference type="EMBL" id="QHQ34440.1"/>
    </source>
</evidence>
<dbReference type="KEGG" id="amaq:GO499_04200"/>
<protein>
    <submittedName>
        <fullName evidence="2">Uncharacterized protein</fullName>
    </submittedName>
</protein>
<evidence type="ECO:0000256" key="1">
    <source>
        <dbReference type="SAM" id="Phobius"/>
    </source>
</evidence>
<name>A0A6P1SXS4_9RHOB</name>
<sequence length="286" mass="32542">MGDFWTELPGGVATELISNLVWIVLAAATVSVLILIRKRLLWWFVGATRKLLFVSAIAATVCWVVAYFGYMTPLNAALAFAGLVSATSTYLLYRFYRLGILDVFMRTASGIDYRASLKRPRHSFDFLGVGAHKLTSIPEFRQMIVRCAKAGRPVRLLLSPPDNPVLRNVASRTGIDRNTYASRVRESLKTVADLAIKEGFNIEVKFYHAESEADFQQFRLVFIDDRVCVMSYTIWDDQEGRSNPQVVLTAGQNERSSHSLYYTFKDYFERMWTDPKTSAVDLTKYR</sequence>
<dbReference type="EMBL" id="CP046620">
    <property type="protein sequence ID" value="QHQ34440.1"/>
    <property type="molecule type" value="Genomic_DNA"/>
</dbReference>
<keyword evidence="1" id="KW-0812">Transmembrane</keyword>
<keyword evidence="1" id="KW-1133">Transmembrane helix</keyword>
<dbReference type="Proteomes" id="UP000464495">
    <property type="component" value="Chromosome"/>
</dbReference>
<feature type="transmembrane region" description="Helical" evidence="1">
    <location>
        <begin position="16"/>
        <end position="36"/>
    </location>
</feature>
<organism evidence="2 3">
    <name type="scientific">Algicella marina</name>
    <dbReference type="NCBI Taxonomy" id="2683284"/>
    <lineage>
        <taxon>Bacteria</taxon>
        <taxon>Pseudomonadati</taxon>
        <taxon>Pseudomonadota</taxon>
        <taxon>Alphaproteobacteria</taxon>
        <taxon>Rhodobacterales</taxon>
        <taxon>Paracoccaceae</taxon>
        <taxon>Algicella</taxon>
    </lineage>
</organism>
<feature type="transmembrane region" description="Helical" evidence="1">
    <location>
        <begin position="76"/>
        <end position="96"/>
    </location>
</feature>
<proteinExistence type="predicted"/>
<evidence type="ECO:0000313" key="3">
    <source>
        <dbReference type="Proteomes" id="UP000464495"/>
    </source>
</evidence>
<keyword evidence="1" id="KW-0472">Membrane</keyword>
<dbReference type="AlphaFoldDB" id="A0A6P1SXS4"/>
<keyword evidence="3" id="KW-1185">Reference proteome</keyword>
<feature type="transmembrane region" description="Helical" evidence="1">
    <location>
        <begin position="51"/>
        <end position="70"/>
    </location>
</feature>
<gene>
    <name evidence="2" type="ORF">GO499_04200</name>
</gene>